<dbReference type="InterPro" id="IPR029016">
    <property type="entry name" value="GAF-like_dom_sf"/>
</dbReference>
<dbReference type="SUPFAM" id="SSF55781">
    <property type="entry name" value="GAF domain-like"/>
    <property type="match status" value="1"/>
</dbReference>
<name>A0A2N9JLM9_9ACTN</name>
<dbReference type="RefSeq" id="WP_343834758.1">
    <property type="nucleotide sequence ID" value="NZ_BAAAGO010000044.1"/>
</dbReference>
<sequence length="53" mass="5746">MGVALRYNNPVMDAISCSVPIERMTAERLEQIASALTRAARQLEDSAPVQGTL</sequence>
<organism evidence="1 2">
    <name type="scientific">Micropruina glycogenica</name>
    <dbReference type="NCBI Taxonomy" id="75385"/>
    <lineage>
        <taxon>Bacteria</taxon>
        <taxon>Bacillati</taxon>
        <taxon>Actinomycetota</taxon>
        <taxon>Actinomycetes</taxon>
        <taxon>Propionibacteriales</taxon>
        <taxon>Nocardioidaceae</taxon>
        <taxon>Micropruina</taxon>
    </lineage>
</organism>
<dbReference type="Proteomes" id="UP000238164">
    <property type="component" value="Chromosome 1"/>
</dbReference>
<reference evidence="1 2" key="1">
    <citation type="submission" date="2018-02" db="EMBL/GenBank/DDBJ databases">
        <authorList>
            <person name="Cohen D.B."/>
            <person name="Kent A.D."/>
        </authorList>
    </citation>
    <scope>NUCLEOTIDE SEQUENCE [LARGE SCALE GENOMIC DNA]</scope>
    <source>
        <strain evidence="1">1</strain>
    </source>
</reference>
<accession>A0A2N9JLM9</accession>
<gene>
    <name evidence="1" type="ORF">MPLG2_3239</name>
</gene>
<keyword evidence="2" id="KW-1185">Reference proteome</keyword>
<dbReference type="KEGG" id="mgg:MPLG2_3239"/>
<proteinExistence type="predicted"/>
<dbReference type="AlphaFoldDB" id="A0A2N9JLM9"/>
<evidence type="ECO:0000313" key="2">
    <source>
        <dbReference type="Proteomes" id="UP000238164"/>
    </source>
</evidence>
<dbReference type="Gene3D" id="3.30.450.40">
    <property type="match status" value="1"/>
</dbReference>
<protein>
    <submittedName>
        <fullName evidence="1">Uncharacterized protein</fullName>
    </submittedName>
</protein>
<dbReference type="EMBL" id="LT985188">
    <property type="protein sequence ID" value="SPD88269.1"/>
    <property type="molecule type" value="Genomic_DNA"/>
</dbReference>
<evidence type="ECO:0000313" key="1">
    <source>
        <dbReference type="EMBL" id="SPD88269.1"/>
    </source>
</evidence>